<reference evidence="5" key="1">
    <citation type="submission" date="2019-08" db="EMBL/GenBank/DDBJ databases">
        <authorList>
            <person name="Kucharzyk K."/>
            <person name="Murdoch R.W."/>
            <person name="Higgins S."/>
            <person name="Loffler F."/>
        </authorList>
    </citation>
    <scope>NUCLEOTIDE SEQUENCE</scope>
</reference>
<dbReference type="EC" id="2.4.1.303" evidence="5"/>
<dbReference type="Gene3D" id="3.90.550.10">
    <property type="entry name" value="Spore Coat Polysaccharide Biosynthesis Protein SpsA, Chain A"/>
    <property type="match status" value="1"/>
</dbReference>
<dbReference type="SUPFAM" id="SSF53448">
    <property type="entry name" value="Nucleotide-diphospho-sugar transferases"/>
    <property type="match status" value="1"/>
</dbReference>
<evidence type="ECO:0000256" key="2">
    <source>
        <dbReference type="ARBA" id="ARBA00022676"/>
    </source>
</evidence>
<organism evidence="5">
    <name type="scientific">bioreactor metagenome</name>
    <dbReference type="NCBI Taxonomy" id="1076179"/>
    <lineage>
        <taxon>unclassified sequences</taxon>
        <taxon>metagenomes</taxon>
        <taxon>ecological metagenomes</taxon>
    </lineage>
</organism>
<feature type="domain" description="Glycosyltransferase 2-like" evidence="4">
    <location>
        <begin position="21"/>
        <end position="173"/>
    </location>
</feature>
<dbReference type="PANTHER" id="PTHR43685:SF5">
    <property type="entry name" value="GLYCOSYLTRANSFERASE EPSE-RELATED"/>
    <property type="match status" value="1"/>
</dbReference>
<dbReference type="InterPro" id="IPR050834">
    <property type="entry name" value="Glycosyltransf_2"/>
</dbReference>
<dbReference type="GO" id="GO:0016757">
    <property type="term" value="F:glycosyltransferase activity"/>
    <property type="evidence" value="ECO:0007669"/>
    <property type="project" value="UniProtKB-KW"/>
</dbReference>
<dbReference type="InterPro" id="IPR029044">
    <property type="entry name" value="Nucleotide-diphossugar_trans"/>
</dbReference>
<proteinExistence type="inferred from homology"/>
<evidence type="ECO:0000256" key="3">
    <source>
        <dbReference type="ARBA" id="ARBA00022679"/>
    </source>
</evidence>
<name>A0A645AQA6_9ZZZZ</name>
<dbReference type="EMBL" id="VSSQ01015280">
    <property type="protein sequence ID" value="MPM55455.1"/>
    <property type="molecule type" value="Genomic_DNA"/>
</dbReference>
<dbReference type="Pfam" id="PF00535">
    <property type="entry name" value="Glycos_transf_2"/>
    <property type="match status" value="1"/>
</dbReference>
<comment type="similarity">
    <text evidence="1">Belongs to the glycosyltransferase 2 family.</text>
</comment>
<keyword evidence="2 5" id="KW-0328">Glycosyltransferase</keyword>
<evidence type="ECO:0000259" key="4">
    <source>
        <dbReference type="Pfam" id="PF00535"/>
    </source>
</evidence>
<keyword evidence="3 5" id="KW-0808">Transferase</keyword>
<accession>A0A645AQA6</accession>
<evidence type="ECO:0000256" key="1">
    <source>
        <dbReference type="ARBA" id="ARBA00006739"/>
    </source>
</evidence>
<dbReference type="PANTHER" id="PTHR43685">
    <property type="entry name" value="GLYCOSYLTRANSFERASE"/>
    <property type="match status" value="1"/>
</dbReference>
<dbReference type="InterPro" id="IPR001173">
    <property type="entry name" value="Glyco_trans_2-like"/>
</dbReference>
<gene>
    <name evidence="5" type="primary">wbbD_2</name>
    <name evidence="5" type="ORF">SDC9_102252</name>
</gene>
<dbReference type="AlphaFoldDB" id="A0A645AQA6"/>
<evidence type="ECO:0000313" key="5">
    <source>
        <dbReference type="EMBL" id="MPM55455.1"/>
    </source>
</evidence>
<sequence length="286" mass="32917">MKNTDKFSVLMCVYALDDAKKFINAFNSIYFEQTIKPDEIIIVIDGSLPPELSDTVENVISSCPAVKIIKLNENLGRGEARRIGMLACTMPLVAVMDADDLSVSERFELQLECYRKDPSLSIVGGYIEELSSEKGISHRLIRTVPLNDSDIRRGMKDRSPFNHITIMMRRDDVIAAGNYSGHFESEDYDLFFRMEQKGFRFLNLPMVLCVISSDKNMYRRRGGWHYFKSEASQHIEMYKCGFISFPRLIYNIALRFVVHSAAPNSFRIILYRIFARKSKDKRNSSD</sequence>
<protein>
    <submittedName>
        <fullName evidence="5">UDP-Gal:alpha-D-GlcNAc-diphosphoundecaprenol beta-1,3-galactosyltransferase</fullName>
        <ecNumber evidence="5">2.4.1.303</ecNumber>
    </submittedName>
</protein>
<comment type="caution">
    <text evidence="5">The sequence shown here is derived from an EMBL/GenBank/DDBJ whole genome shotgun (WGS) entry which is preliminary data.</text>
</comment>